<evidence type="ECO:0000259" key="7">
    <source>
        <dbReference type="Pfam" id="PF20684"/>
    </source>
</evidence>
<name>A0A9P4IZ08_9PEZI</name>
<comment type="caution">
    <text evidence="8">The sequence shown here is derived from an EMBL/GenBank/DDBJ whole genome shotgun (WGS) entry which is preliminary data.</text>
</comment>
<dbReference type="PANTHER" id="PTHR33048:SF47">
    <property type="entry name" value="INTEGRAL MEMBRANE PROTEIN-RELATED"/>
    <property type="match status" value="1"/>
</dbReference>
<dbReference type="InterPro" id="IPR052337">
    <property type="entry name" value="SAT4-like"/>
</dbReference>
<keyword evidence="3 6" id="KW-1133">Transmembrane helix</keyword>
<evidence type="ECO:0000256" key="4">
    <source>
        <dbReference type="ARBA" id="ARBA00023136"/>
    </source>
</evidence>
<organism evidence="8 9">
    <name type="scientific">Myriangium duriaei CBS 260.36</name>
    <dbReference type="NCBI Taxonomy" id="1168546"/>
    <lineage>
        <taxon>Eukaryota</taxon>
        <taxon>Fungi</taxon>
        <taxon>Dikarya</taxon>
        <taxon>Ascomycota</taxon>
        <taxon>Pezizomycotina</taxon>
        <taxon>Dothideomycetes</taxon>
        <taxon>Dothideomycetidae</taxon>
        <taxon>Myriangiales</taxon>
        <taxon>Myriangiaceae</taxon>
        <taxon>Myriangium</taxon>
    </lineage>
</organism>
<feature type="transmembrane region" description="Helical" evidence="6">
    <location>
        <begin position="206"/>
        <end position="227"/>
    </location>
</feature>
<feature type="transmembrane region" description="Helical" evidence="6">
    <location>
        <begin position="17"/>
        <end position="35"/>
    </location>
</feature>
<keyword evidence="9" id="KW-1185">Reference proteome</keyword>
<proteinExistence type="inferred from homology"/>
<comment type="similarity">
    <text evidence="5">Belongs to the SAT4 family.</text>
</comment>
<feature type="transmembrane region" description="Helical" evidence="6">
    <location>
        <begin position="47"/>
        <end position="68"/>
    </location>
</feature>
<dbReference type="PANTHER" id="PTHR33048">
    <property type="entry name" value="PTH11-LIKE INTEGRAL MEMBRANE PROTEIN (AFU_ORTHOLOGUE AFUA_5G11245)"/>
    <property type="match status" value="1"/>
</dbReference>
<evidence type="ECO:0000256" key="3">
    <source>
        <dbReference type="ARBA" id="ARBA00022989"/>
    </source>
</evidence>
<feature type="transmembrane region" description="Helical" evidence="6">
    <location>
        <begin position="95"/>
        <end position="117"/>
    </location>
</feature>
<feature type="transmembrane region" description="Helical" evidence="6">
    <location>
        <begin position="247"/>
        <end position="267"/>
    </location>
</feature>
<evidence type="ECO:0000256" key="6">
    <source>
        <dbReference type="SAM" id="Phobius"/>
    </source>
</evidence>
<evidence type="ECO:0000256" key="1">
    <source>
        <dbReference type="ARBA" id="ARBA00004141"/>
    </source>
</evidence>
<gene>
    <name evidence="8" type="ORF">K461DRAFT_295589</name>
</gene>
<sequence>MTSEYMSTYNGDSLKEVSISFTVLNIVVFALRCLSKRLGRVTFGLDDLILGVGVIFSVAIDILGLVILEKGGIGHHLSVIFEEHPEKIVMWAKSLYALSIIYCIAVTLPKLAILVFYARIFVYNVQRMVTYVLMGFIISWSIAASLTAVFSCSPIKYFWDKSIVDGTCINIRHFWGYGCIPNIIADFVMLLLPLPMVWELQADIKVKAGLTVTLLTGSVGMVGGIIRTVEFIQHDPLIDGTWASSTLWAWTIIEPGFYNFAASFLCLRPLVKYLLGRTTGSEIRQNRSLSGSRPTIGYAVSRSRSHQLQTCSRETSISLIRRDDDFSNVPVPLQPMDALKRSRNTDEDEIFVGM</sequence>
<evidence type="ECO:0000256" key="2">
    <source>
        <dbReference type="ARBA" id="ARBA00022692"/>
    </source>
</evidence>
<evidence type="ECO:0000313" key="8">
    <source>
        <dbReference type="EMBL" id="KAF2150295.1"/>
    </source>
</evidence>
<evidence type="ECO:0000256" key="5">
    <source>
        <dbReference type="ARBA" id="ARBA00038359"/>
    </source>
</evidence>
<feature type="transmembrane region" description="Helical" evidence="6">
    <location>
        <begin position="174"/>
        <end position="194"/>
    </location>
</feature>
<evidence type="ECO:0000313" key="9">
    <source>
        <dbReference type="Proteomes" id="UP000799439"/>
    </source>
</evidence>
<reference evidence="8" key="1">
    <citation type="journal article" date="2020" name="Stud. Mycol.">
        <title>101 Dothideomycetes genomes: a test case for predicting lifestyles and emergence of pathogens.</title>
        <authorList>
            <person name="Haridas S."/>
            <person name="Albert R."/>
            <person name="Binder M."/>
            <person name="Bloem J."/>
            <person name="Labutti K."/>
            <person name="Salamov A."/>
            <person name="Andreopoulos B."/>
            <person name="Baker S."/>
            <person name="Barry K."/>
            <person name="Bills G."/>
            <person name="Bluhm B."/>
            <person name="Cannon C."/>
            <person name="Castanera R."/>
            <person name="Culley D."/>
            <person name="Daum C."/>
            <person name="Ezra D."/>
            <person name="Gonzalez J."/>
            <person name="Henrissat B."/>
            <person name="Kuo A."/>
            <person name="Liang C."/>
            <person name="Lipzen A."/>
            <person name="Lutzoni F."/>
            <person name="Magnuson J."/>
            <person name="Mondo S."/>
            <person name="Nolan M."/>
            <person name="Ohm R."/>
            <person name="Pangilinan J."/>
            <person name="Park H.-J."/>
            <person name="Ramirez L."/>
            <person name="Alfaro M."/>
            <person name="Sun H."/>
            <person name="Tritt A."/>
            <person name="Yoshinaga Y."/>
            <person name="Zwiers L.-H."/>
            <person name="Turgeon B."/>
            <person name="Goodwin S."/>
            <person name="Spatafora J."/>
            <person name="Crous P."/>
            <person name="Grigoriev I."/>
        </authorList>
    </citation>
    <scope>NUCLEOTIDE SEQUENCE</scope>
    <source>
        <strain evidence="8">CBS 260.36</strain>
    </source>
</reference>
<dbReference type="GO" id="GO:0016020">
    <property type="term" value="C:membrane"/>
    <property type="evidence" value="ECO:0007669"/>
    <property type="project" value="UniProtKB-SubCell"/>
</dbReference>
<dbReference type="InterPro" id="IPR049326">
    <property type="entry name" value="Rhodopsin_dom_fungi"/>
</dbReference>
<dbReference type="Proteomes" id="UP000799439">
    <property type="component" value="Unassembled WGS sequence"/>
</dbReference>
<keyword evidence="2 6" id="KW-0812">Transmembrane</keyword>
<dbReference type="Pfam" id="PF20684">
    <property type="entry name" value="Fung_rhodopsin"/>
    <property type="match status" value="1"/>
</dbReference>
<protein>
    <recommendedName>
        <fullName evidence="7">Rhodopsin domain-containing protein</fullName>
    </recommendedName>
</protein>
<comment type="subcellular location">
    <subcellularLocation>
        <location evidence="1">Membrane</location>
        <topology evidence="1">Multi-pass membrane protein</topology>
    </subcellularLocation>
</comment>
<accession>A0A9P4IZ08</accession>
<dbReference type="EMBL" id="ML996089">
    <property type="protein sequence ID" value="KAF2150295.1"/>
    <property type="molecule type" value="Genomic_DNA"/>
</dbReference>
<feature type="domain" description="Rhodopsin" evidence="7">
    <location>
        <begin position="31"/>
        <end position="272"/>
    </location>
</feature>
<feature type="transmembrane region" description="Helical" evidence="6">
    <location>
        <begin position="129"/>
        <end position="150"/>
    </location>
</feature>
<keyword evidence="4 6" id="KW-0472">Membrane</keyword>
<dbReference type="AlphaFoldDB" id="A0A9P4IZ08"/>
<dbReference type="OrthoDB" id="5329176at2759"/>